<dbReference type="GeneID" id="30155761"/>
<dbReference type="EMBL" id="AWGJ01000006">
    <property type="protein sequence ID" value="ODN78929.1"/>
    <property type="molecule type" value="Genomic_DNA"/>
</dbReference>
<sequence>MPPTQQSSDSYPLSGNDPESFSITSDTTSSLVEESAQSEAPDFDGLFDSLLNGDDWFDMPASPEDDGPFLDLQNTRNSALHPRVRNDPATGAIGVEVVAHLRALRAEKKMLVTGYEAATMPLRDLPEWFDAPVRLT</sequence>
<evidence type="ECO:0000313" key="3">
    <source>
        <dbReference type="Proteomes" id="UP000094065"/>
    </source>
</evidence>
<accession>A0A1E3HRE1</accession>
<evidence type="ECO:0000313" key="2">
    <source>
        <dbReference type="EMBL" id="ODN78929.1"/>
    </source>
</evidence>
<organism evidence="2 3">
    <name type="scientific">Cryptococcus amylolentus CBS 6039</name>
    <dbReference type="NCBI Taxonomy" id="1295533"/>
    <lineage>
        <taxon>Eukaryota</taxon>
        <taxon>Fungi</taxon>
        <taxon>Dikarya</taxon>
        <taxon>Basidiomycota</taxon>
        <taxon>Agaricomycotina</taxon>
        <taxon>Tremellomycetes</taxon>
        <taxon>Tremellales</taxon>
        <taxon>Cryptococcaceae</taxon>
        <taxon>Cryptococcus</taxon>
    </lineage>
</organism>
<name>A0A1E3HRE1_9TREE</name>
<keyword evidence="3" id="KW-1185">Reference proteome</keyword>
<evidence type="ECO:0000256" key="1">
    <source>
        <dbReference type="SAM" id="MobiDB-lite"/>
    </source>
</evidence>
<dbReference type="RefSeq" id="XP_018993975.1">
    <property type="nucleotide sequence ID" value="XM_019138538.1"/>
</dbReference>
<dbReference type="AlphaFoldDB" id="A0A1E3HRE1"/>
<comment type="caution">
    <text evidence="2">The sequence shown here is derived from an EMBL/GenBank/DDBJ whole genome shotgun (WGS) entry which is preliminary data.</text>
</comment>
<dbReference type="Proteomes" id="UP000094065">
    <property type="component" value="Unassembled WGS sequence"/>
</dbReference>
<reference evidence="2 3" key="1">
    <citation type="submission" date="2016-06" db="EMBL/GenBank/DDBJ databases">
        <title>Evolution of pathogenesis and genome organization in the Tremellales.</title>
        <authorList>
            <person name="Cuomo C."/>
            <person name="Litvintseva A."/>
            <person name="Heitman J."/>
            <person name="Chen Y."/>
            <person name="Sun S."/>
            <person name="Springer D."/>
            <person name="Dromer F."/>
            <person name="Young S."/>
            <person name="Zeng Q."/>
            <person name="Chapman S."/>
            <person name="Gujja S."/>
            <person name="Saif S."/>
            <person name="Birren B."/>
        </authorList>
    </citation>
    <scope>NUCLEOTIDE SEQUENCE [LARGE SCALE GENOMIC DNA]</scope>
    <source>
        <strain evidence="2 3">CBS 6039</strain>
    </source>
</reference>
<dbReference type="OrthoDB" id="10622120at2759"/>
<protein>
    <submittedName>
        <fullName evidence="2">Uncharacterized protein</fullName>
    </submittedName>
</protein>
<feature type="region of interest" description="Disordered" evidence="1">
    <location>
        <begin position="1"/>
        <end position="44"/>
    </location>
</feature>
<gene>
    <name evidence="2" type="ORF">L202_04452</name>
</gene>
<proteinExistence type="predicted"/>
<feature type="compositionally biased region" description="Polar residues" evidence="1">
    <location>
        <begin position="1"/>
        <end position="38"/>
    </location>
</feature>